<protein>
    <submittedName>
        <fullName evidence="1">Uncharacterized protein</fullName>
    </submittedName>
</protein>
<sequence length="162" mass="17616">MGSGGNLLAAEVQGSLVEKGDKNTSYFHTVTRTRRKRNFVAGLHNEDGEWITDEAGKAGIASSLYQHLFTTENQVGNMAEQVATLPIARSVTPEMNASLTTEVLPSEVRKMVFDMGSKQAPGSDGFTRKFFKAFWDVVGESVVAAVCSFFATSQMLTIRGSR</sequence>
<dbReference type="AlphaFoldDB" id="A0AAV2F052"/>
<accession>A0AAV2F052</accession>
<evidence type="ECO:0000313" key="2">
    <source>
        <dbReference type="Proteomes" id="UP001497516"/>
    </source>
</evidence>
<name>A0AAV2F052_9ROSI</name>
<dbReference type="Proteomes" id="UP001497516">
    <property type="component" value="Chromosome 5"/>
</dbReference>
<dbReference type="EMBL" id="OZ034818">
    <property type="protein sequence ID" value="CAL1391332.1"/>
    <property type="molecule type" value="Genomic_DNA"/>
</dbReference>
<keyword evidence="2" id="KW-1185">Reference proteome</keyword>
<evidence type="ECO:0000313" key="1">
    <source>
        <dbReference type="EMBL" id="CAL1391332.1"/>
    </source>
</evidence>
<gene>
    <name evidence="1" type="ORF">LTRI10_LOCUS32059</name>
</gene>
<reference evidence="1 2" key="1">
    <citation type="submission" date="2024-04" db="EMBL/GenBank/DDBJ databases">
        <authorList>
            <person name="Fracassetti M."/>
        </authorList>
    </citation>
    <scope>NUCLEOTIDE SEQUENCE [LARGE SCALE GENOMIC DNA]</scope>
</reference>
<proteinExistence type="predicted"/>
<organism evidence="1 2">
    <name type="scientific">Linum trigynum</name>
    <dbReference type="NCBI Taxonomy" id="586398"/>
    <lineage>
        <taxon>Eukaryota</taxon>
        <taxon>Viridiplantae</taxon>
        <taxon>Streptophyta</taxon>
        <taxon>Embryophyta</taxon>
        <taxon>Tracheophyta</taxon>
        <taxon>Spermatophyta</taxon>
        <taxon>Magnoliopsida</taxon>
        <taxon>eudicotyledons</taxon>
        <taxon>Gunneridae</taxon>
        <taxon>Pentapetalae</taxon>
        <taxon>rosids</taxon>
        <taxon>fabids</taxon>
        <taxon>Malpighiales</taxon>
        <taxon>Linaceae</taxon>
        <taxon>Linum</taxon>
    </lineage>
</organism>